<gene>
    <name evidence="3" type="ORF">HHL09_12160</name>
</gene>
<keyword evidence="2" id="KW-1133">Transmembrane helix</keyword>
<evidence type="ECO:0000256" key="2">
    <source>
        <dbReference type="SAM" id="Phobius"/>
    </source>
</evidence>
<feature type="transmembrane region" description="Helical" evidence="2">
    <location>
        <begin position="231"/>
        <end position="249"/>
    </location>
</feature>
<feature type="compositionally biased region" description="Basic and acidic residues" evidence="1">
    <location>
        <begin position="196"/>
        <end position="208"/>
    </location>
</feature>
<dbReference type="KEGG" id="luo:HHL09_12160"/>
<proteinExistence type="predicted"/>
<feature type="region of interest" description="Disordered" evidence="1">
    <location>
        <begin position="195"/>
        <end position="226"/>
    </location>
</feature>
<keyword evidence="2" id="KW-0812">Transmembrane</keyword>
<sequence>MLLFSLVFITASVFGVEVEKRSERVLRAAKVLDQQTRQLEEGAPFMELPEAQDLIHQVREDVRSNRGRGTIALLRQWNPSDPAWGTTVHTLLMRMEGWPDEPVGKEEMGTMVDLFKATVKEEDSTENYKATPSNRMANPYSFRALYSKKLAHAADPESVSKVDTTAVRDAPLMWIQDEILSKTGELPSVLAETEDEIARSASTRERPSKRGMTTPQADPVAGAGDGTDRRWWVAAGGVLVAVAAGVFVWKRQAGR</sequence>
<dbReference type="Proteomes" id="UP000501812">
    <property type="component" value="Chromosome"/>
</dbReference>
<accession>A0A858RI30</accession>
<dbReference type="EMBL" id="CP051774">
    <property type="protein sequence ID" value="QJE96502.1"/>
    <property type="molecule type" value="Genomic_DNA"/>
</dbReference>
<dbReference type="RefSeq" id="WP_169454903.1">
    <property type="nucleotide sequence ID" value="NZ_CP051774.1"/>
</dbReference>
<dbReference type="AlphaFoldDB" id="A0A858RI30"/>
<evidence type="ECO:0000313" key="4">
    <source>
        <dbReference type="Proteomes" id="UP000501812"/>
    </source>
</evidence>
<keyword evidence="2" id="KW-0472">Membrane</keyword>
<reference evidence="3 4" key="1">
    <citation type="submission" date="2020-04" db="EMBL/GenBank/DDBJ databases">
        <title>Luteolibacter sp. G-1-1-1 isolated from soil.</title>
        <authorList>
            <person name="Dahal R.H."/>
        </authorList>
    </citation>
    <scope>NUCLEOTIDE SEQUENCE [LARGE SCALE GENOMIC DNA]</scope>
    <source>
        <strain evidence="3 4">G-1-1-1</strain>
    </source>
</reference>
<keyword evidence="4" id="KW-1185">Reference proteome</keyword>
<evidence type="ECO:0000313" key="3">
    <source>
        <dbReference type="EMBL" id="QJE96502.1"/>
    </source>
</evidence>
<protein>
    <submittedName>
        <fullName evidence="3">Uncharacterized protein</fullName>
    </submittedName>
</protein>
<organism evidence="3 4">
    <name type="scientific">Luteolibacter luteus</name>
    <dbReference type="NCBI Taxonomy" id="2728835"/>
    <lineage>
        <taxon>Bacteria</taxon>
        <taxon>Pseudomonadati</taxon>
        <taxon>Verrucomicrobiota</taxon>
        <taxon>Verrucomicrobiia</taxon>
        <taxon>Verrucomicrobiales</taxon>
        <taxon>Verrucomicrobiaceae</taxon>
        <taxon>Luteolibacter</taxon>
    </lineage>
</organism>
<evidence type="ECO:0000256" key="1">
    <source>
        <dbReference type="SAM" id="MobiDB-lite"/>
    </source>
</evidence>
<name>A0A858RI30_9BACT</name>